<dbReference type="EMBL" id="KZ452001">
    <property type="protein sequence ID" value="PKA52929.1"/>
    <property type="molecule type" value="Genomic_DNA"/>
</dbReference>
<dbReference type="Pfam" id="PF14622">
    <property type="entry name" value="Ribonucleas_3_3"/>
    <property type="match status" value="1"/>
</dbReference>
<dbReference type="GO" id="GO:0006396">
    <property type="term" value="P:RNA processing"/>
    <property type="evidence" value="ECO:0007669"/>
    <property type="project" value="InterPro"/>
</dbReference>
<accession>A0A2I0ABK8</accession>
<reference evidence="3 4" key="1">
    <citation type="journal article" date="2017" name="Nature">
        <title>The Apostasia genome and the evolution of orchids.</title>
        <authorList>
            <person name="Zhang G.Q."/>
            <person name="Liu K.W."/>
            <person name="Li Z."/>
            <person name="Lohaus R."/>
            <person name="Hsiao Y.Y."/>
            <person name="Niu S.C."/>
            <person name="Wang J.Y."/>
            <person name="Lin Y.C."/>
            <person name="Xu Q."/>
            <person name="Chen L.J."/>
            <person name="Yoshida K."/>
            <person name="Fujiwara S."/>
            <person name="Wang Z.W."/>
            <person name="Zhang Y.Q."/>
            <person name="Mitsuda N."/>
            <person name="Wang M."/>
            <person name="Liu G.H."/>
            <person name="Pecoraro L."/>
            <person name="Huang H.X."/>
            <person name="Xiao X.J."/>
            <person name="Lin M."/>
            <person name="Wu X.Y."/>
            <person name="Wu W.L."/>
            <person name="Chen Y.Y."/>
            <person name="Chang S.B."/>
            <person name="Sakamoto S."/>
            <person name="Ohme-Takagi M."/>
            <person name="Yagi M."/>
            <person name="Zeng S.J."/>
            <person name="Shen C.Y."/>
            <person name="Yeh C.M."/>
            <person name="Luo Y.B."/>
            <person name="Tsai W.C."/>
            <person name="Van de Peer Y."/>
            <person name="Liu Z.J."/>
        </authorList>
    </citation>
    <scope>NUCLEOTIDE SEQUENCE [LARGE SCALE GENOMIC DNA]</scope>
    <source>
        <strain evidence="4">cv. Shenzhen</strain>
        <tissue evidence="3">Stem</tissue>
    </source>
</reference>
<evidence type="ECO:0000313" key="3">
    <source>
        <dbReference type="EMBL" id="PKA52929.1"/>
    </source>
</evidence>
<keyword evidence="1" id="KW-0732">Signal</keyword>
<dbReference type="InterPro" id="IPR000999">
    <property type="entry name" value="RNase_III_dom"/>
</dbReference>
<keyword evidence="4" id="KW-1185">Reference proteome</keyword>
<dbReference type="SUPFAM" id="SSF69065">
    <property type="entry name" value="RNase III domain-like"/>
    <property type="match status" value="1"/>
</dbReference>
<name>A0A2I0ABK8_9ASPA</name>
<sequence>MPTLLRLLLSFSFSVVALPQLQAAASSILQASSSFSAGIDTLQNQIGYHFQSVDLLRRAMTHSSFSRDNNRALSLLGLSAMEATAAFSLLRDDPEASAAAVNGRIAEIAGFETCSAAGNRLGIEKLVRVASGTTASPAIVCGALRAMFGAISVDAGGIDAVGKVVLRVVGSGLLLAG</sequence>
<dbReference type="AlphaFoldDB" id="A0A2I0ABK8"/>
<feature type="chain" id="PRO_5014148516" description="RNase III domain-containing protein" evidence="1">
    <location>
        <begin position="18"/>
        <end position="177"/>
    </location>
</feature>
<organism evidence="3 4">
    <name type="scientific">Apostasia shenzhenica</name>
    <dbReference type="NCBI Taxonomy" id="1088818"/>
    <lineage>
        <taxon>Eukaryota</taxon>
        <taxon>Viridiplantae</taxon>
        <taxon>Streptophyta</taxon>
        <taxon>Embryophyta</taxon>
        <taxon>Tracheophyta</taxon>
        <taxon>Spermatophyta</taxon>
        <taxon>Magnoliopsida</taxon>
        <taxon>Liliopsida</taxon>
        <taxon>Asparagales</taxon>
        <taxon>Orchidaceae</taxon>
        <taxon>Apostasioideae</taxon>
        <taxon>Apostasia</taxon>
    </lineage>
</organism>
<evidence type="ECO:0000259" key="2">
    <source>
        <dbReference type="PROSITE" id="PS50142"/>
    </source>
</evidence>
<dbReference type="Proteomes" id="UP000236161">
    <property type="component" value="Unassembled WGS sequence"/>
</dbReference>
<dbReference type="InterPro" id="IPR036389">
    <property type="entry name" value="RNase_III_sf"/>
</dbReference>
<dbReference type="STRING" id="1088818.A0A2I0ABK8"/>
<evidence type="ECO:0000313" key="4">
    <source>
        <dbReference type="Proteomes" id="UP000236161"/>
    </source>
</evidence>
<proteinExistence type="predicted"/>
<dbReference type="SMART" id="SM00535">
    <property type="entry name" value="RIBOc"/>
    <property type="match status" value="1"/>
</dbReference>
<evidence type="ECO:0000256" key="1">
    <source>
        <dbReference type="SAM" id="SignalP"/>
    </source>
</evidence>
<dbReference type="OrthoDB" id="1925749at2759"/>
<gene>
    <name evidence="3" type="ORF">AXF42_Ash001910</name>
</gene>
<feature type="domain" description="RNase III" evidence="2">
    <location>
        <begin position="39"/>
        <end position="156"/>
    </location>
</feature>
<dbReference type="Gene3D" id="1.10.1520.10">
    <property type="entry name" value="Ribonuclease III domain"/>
    <property type="match status" value="1"/>
</dbReference>
<feature type="signal peptide" evidence="1">
    <location>
        <begin position="1"/>
        <end position="17"/>
    </location>
</feature>
<dbReference type="GO" id="GO:0004525">
    <property type="term" value="F:ribonuclease III activity"/>
    <property type="evidence" value="ECO:0007669"/>
    <property type="project" value="InterPro"/>
</dbReference>
<protein>
    <recommendedName>
        <fullName evidence="2">RNase III domain-containing protein</fullName>
    </recommendedName>
</protein>
<dbReference type="PROSITE" id="PS50142">
    <property type="entry name" value="RNASE_3_2"/>
    <property type="match status" value="1"/>
</dbReference>